<gene>
    <name evidence="3" type="ORF">SAMN04488540_11168</name>
</gene>
<dbReference type="PRINTS" id="PR00081">
    <property type="entry name" value="GDHRDH"/>
</dbReference>
<dbReference type="AlphaFoldDB" id="A0A1G8VJW2"/>
<dbReference type="Proteomes" id="UP000199527">
    <property type="component" value="Unassembled WGS sequence"/>
</dbReference>
<dbReference type="Gene3D" id="3.40.50.720">
    <property type="entry name" value="NAD(P)-binding Rossmann-like Domain"/>
    <property type="match status" value="1"/>
</dbReference>
<dbReference type="InterPro" id="IPR036291">
    <property type="entry name" value="NAD(P)-bd_dom_sf"/>
</dbReference>
<keyword evidence="4" id="KW-1185">Reference proteome</keyword>
<dbReference type="Pfam" id="PF00106">
    <property type="entry name" value="adh_short"/>
    <property type="match status" value="1"/>
</dbReference>
<reference evidence="4" key="1">
    <citation type="submission" date="2016-10" db="EMBL/GenBank/DDBJ databases">
        <authorList>
            <person name="Varghese N."/>
            <person name="Submissions S."/>
        </authorList>
    </citation>
    <scope>NUCLEOTIDE SEQUENCE [LARGE SCALE GENOMIC DNA]</scope>
    <source>
        <strain evidence="4">DSM 23317</strain>
    </source>
</reference>
<dbReference type="OrthoDB" id="335726at2"/>
<sequence length="240" mass="25824">MKRVVITGATSGIGKQLAQDYANQGWQVFACGRNATALEALGRHSNISTRQFDLTDAEQTQAQLSNLPGLDLAILNAGSCEYIDDAQQFDGALLARVMTTNVLSVGYCLQALLPQLQPGSRLALMGSIASALPLPRAEAYGASKAAIAYLARTLAIDLAPSNIGVSLITPGFVRTPLTDKNQFAMPMRIEVADASRRIIRDLAKGKAQIHFPKRFTLLLKLFGALPQSLWQTMALKGLKQ</sequence>
<organism evidence="3 4">
    <name type="scientific">Ferrimonas sediminum</name>
    <dbReference type="NCBI Taxonomy" id="718193"/>
    <lineage>
        <taxon>Bacteria</taxon>
        <taxon>Pseudomonadati</taxon>
        <taxon>Pseudomonadota</taxon>
        <taxon>Gammaproteobacteria</taxon>
        <taxon>Alteromonadales</taxon>
        <taxon>Ferrimonadaceae</taxon>
        <taxon>Ferrimonas</taxon>
    </lineage>
</organism>
<protein>
    <submittedName>
        <fullName evidence="3">NADP-dependent 3-hydroxy acid dehydrogenase YdfG</fullName>
    </submittedName>
</protein>
<proteinExistence type="inferred from homology"/>
<dbReference type="PANTHER" id="PTHR44196:SF1">
    <property type="entry name" value="DEHYDROGENASE_REDUCTASE SDR FAMILY MEMBER 7B"/>
    <property type="match status" value="1"/>
</dbReference>
<dbReference type="RefSeq" id="WP_090365961.1">
    <property type="nucleotide sequence ID" value="NZ_FNEM01000011.1"/>
</dbReference>
<evidence type="ECO:0000313" key="3">
    <source>
        <dbReference type="EMBL" id="SDJ66249.1"/>
    </source>
</evidence>
<dbReference type="InterPro" id="IPR020904">
    <property type="entry name" value="Sc_DH/Rdtase_CS"/>
</dbReference>
<comment type="similarity">
    <text evidence="1">Belongs to the short-chain dehydrogenases/reductases (SDR) family.</text>
</comment>
<dbReference type="GO" id="GO:0016020">
    <property type="term" value="C:membrane"/>
    <property type="evidence" value="ECO:0007669"/>
    <property type="project" value="TreeGrafter"/>
</dbReference>
<evidence type="ECO:0000256" key="1">
    <source>
        <dbReference type="ARBA" id="ARBA00006484"/>
    </source>
</evidence>
<dbReference type="PROSITE" id="PS00061">
    <property type="entry name" value="ADH_SHORT"/>
    <property type="match status" value="1"/>
</dbReference>
<dbReference type="GO" id="GO:0016491">
    <property type="term" value="F:oxidoreductase activity"/>
    <property type="evidence" value="ECO:0007669"/>
    <property type="project" value="UniProtKB-KW"/>
</dbReference>
<keyword evidence="2" id="KW-0560">Oxidoreductase</keyword>
<evidence type="ECO:0000313" key="4">
    <source>
        <dbReference type="Proteomes" id="UP000199527"/>
    </source>
</evidence>
<evidence type="ECO:0000256" key="2">
    <source>
        <dbReference type="ARBA" id="ARBA00023002"/>
    </source>
</evidence>
<dbReference type="PANTHER" id="PTHR44196">
    <property type="entry name" value="DEHYDROGENASE/REDUCTASE SDR FAMILY MEMBER 7B"/>
    <property type="match status" value="1"/>
</dbReference>
<accession>A0A1G8VJW2</accession>
<dbReference type="InterPro" id="IPR002347">
    <property type="entry name" value="SDR_fam"/>
</dbReference>
<dbReference type="EMBL" id="FNEM01000011">
    <property type="protein sequence ID" value="SDJ66249.1"/>
    <property type="molecule type" value="Genomic_DNA"/>
</dbReference>
<dbReference type="SUPFAM" id="SSF51735">
    <property type="entry name" value="NAD(P)-binding Rossmann-fold domains"/>
    <property type="match status" value="1"/>
</dbReference>
<name>A0A1G8VJW2_9GAMM</name>